<evidence type="ECO:0000313" key="1">
    <source>
        <dbReference type="EMBL" id="OMO56073.1"/>
    </source>
</evidence>
<proteinExistence type="predicted"/>
<protein>
    <submittedName>
        <fullName evidence="1">Uncharacterized protein</fullName>
    </submittedName>
</protein>
<gene>
    <name evidence="1" type="ORF">CCACVL1_26768</name>
</gene>
<dbReference type="Gramene" id="OMO56073">
    <property type="protein sequence ID" value="OMO56073"/>
    <property type="gene ID" value="CCACVL1_26768"/>
</dbReference>
<dbReference type="EMBL" id="AWWV01014534">
    <property type="protein sequence ID" value="OMO56073.1"/>
    <property type="molecule type" value="Genomic_DNA"/>
</dbReference>
<accession>A0A1R3GDC8</accession>
<dbReference type="AlphaFoldDB" id="A0A1R3GDC8"/>
<comment type="caution">
    <text evidence="1">The sequence shown here is derived from an EMBL/GenBank/DDBJ whole genome shotgun (WGS) entry which is preliminary data.</text>
</comment>
<dbReference type="Proteomes" id="UP000188268">
    <property type="component" value="Unassembled WGS sequence"/>
</dbReference>
<name>A0A1R3GDC8_COCAP</name>
<reference evidence="1 2" key="1">
    <citation type="submission" date="2013-09" db="EMBL/GenBank/DDBJ databases">
        <title>Corchorus capsularis genome sequencing.</title>
        <authorList>
            <person name="Alam M."/>
            <person name="Haque M.S."/>
            <person name="Islam M.S."/>
            <person name="Emdad E.M."/>
            <person name="Islam M.M."/>
            <person name="Ahmed B."/>
            <person name="Halim A."/>
            <person name="Hossen Q.M.M."/>
            <person name="Hossain M.Z."/>
            <person name="Ahmed R."/>
            <person name="Khan M.M."/>
            <person name="Islam R."/>
            <person name="Rashid M.M."/>
            <person name="Khan S.A."/>
            <person name="Rahman M.S."/>
            <person name="Alam M."/>
        </authorList>
    </citation>
    <scope>NUCLEOTIDE SEQUENCE [LARGE SCALE GENOMIC DNA]</scope>
    <source>
        <strain evidence="2">cv. CVL-1</strain>
        <tissue evidence="1">Whole seedling</tissue>
    </source>
</reference>
<sequence length="36" mass="3881">MAPRKISAAAAHVACCCFFFVECRTISDTKLMGGIM</sequence>
<keyword evidence="2" id="KW-1185">Reference proteome</keyword>
<evidence type="ECO:0000313" key="2">
    <source>
        <dbReference type="Proteomes" id="UP000188268"/>
    </source>
</evidence>
<organism evidence="1 2">
    <name type="scientific">Corchorus capsularis</name>
    <name type="common">Jute</name>
    <dbReference type="NCBI Taxonomy" id="210143"/>
    <lineage>
        <taxon>Eukaryota</taxon>
        <taxon>Viridiplantae</taxon>
        <taxon>Streptophyta</taxon>
        <taxon>Embryophyta</taxon>
        <taxon>Tracheophyta</taxon>
        <taxon>Spermatophyta</taxon>
        <taxon>Magnoliopsida</taxon>
        <taxon>eudicotyledons</taxon>
        <taxon>Gunneridae</taxon>
        <taxon>Pentapetalae</taxon>
        <taxon>rosids</taxon>
        <taxon>malvids</taxon>
        <taxon>Malvales</taxon>
        <taxon>Malvaceae</taxon>
        <taxon>Grewioideae</taxon>
        <taxon>Apeibeae</taxon>
        <taxon>Corchorus</taxon>
    </lineage>
</organism>